<reference evidence="4 5" key="1">
    <citation type="submission" date="2019-02" db="EMBL/GenBank/DDBJ databases">
        <title>Deep-cultivation of Planctomycetes and their phenomic and genomic characterization uncovers novel biology.</title>
        <authorList>
            <person name="Wiegand S."/>
            <person name="Jogler M."/>
            <person name="Boedeker C."/>
            <person name="Pinto D."/>
            <person name="Vollmers J."/>
            <person name="Rivas-Marin E."/>
            <person name="Kohn T."/>
            <person name="Peeters S.H."/>
            <person name="Heuer A."/>
            <person name="Rast P."/>
            <person name="Oberbeckmann S."/>
            <person name="Bunk B."/>
            <person name="Jeske O."/>
            <person name="Meyerdierks A."/>
            <person name="Storesund J.E."/>
            <person name="Kallscheuer N."/>
            <person name="Luecker S."/>
            <person name="Lage O.M."/>
            <person name="Pohl T."/>
            <person name="Merkel B.J."/>
            <person name="Hornburger P."/>
            <person name="Mueller R.-W."/>
            <person name="Bruemmer F."/>
            <person name="Labrenz M."/>
            <person name="Spormann A.M."/>
            <person name="Op den Camp H."/>
            <person name="Overmann J."/>
            <person name="Amann R."/>
            <person name="Jetten M.S.M."/>
            <person name="Mascher T."/>
            <person name="Medema M.H."/>
            <person name="Devos D.P."/>
            <person name="Kaster A.-K."/>
            <person name="Ovreas L."/>
            <person name="Rohde M."/>
            <person name="Galperin M.Y."/>
            <person name="Jogler C."/>
        </authorList>
    </citation>
    <scope>NUCLEOTIDE SEQUENCE [LARGE SCALE GENOMIC DNA]</scope>
    <source>
        <strain evidence="4 5">CA12</strain>
    </source>
</reference>
<dbReference type="GO" id="GO:0015159">
    <property type="term" value="F:polysaccharide transmembrane transporter activity"/>
    <property type="evidence" value="ECO:0007669"/>
    <property type="project" value="InterPro"/>
</dbReference>
<dbReference type="EMBL" id="CP036265">
    <property type="protein sequence ID" value="QDT17074.1"/>
    <property type="molecule type" value="Genomic_DNA"/>
</dbReference>
<gene>
    <name evidence="4" type="ORF">CA12_31860</name>
</gene>
<dbReference type="InterPro" id="IPR003715">
    <property type="entry name" value="Poly_export_N"/>
</dbReference>
<name>A0A517PCG8_9PLAN</name>
<dbReference type="Proteomes" id="UP000318741">
    <property type="component" value="Chromosome"/>
</dbReference>
<dbReference type="KEGG" id="acaf:CA12_31860"/>
<dbReference type="PANTHER" id="PTHR33619">
    <property type="entry name" value="POLYSACCHARIDE EXPORT PROTEIN GFCE-RELATED"/>
    <property type="match status" value="1"/>
</dbReference>
<dbReference type="Pfam" id="PF02563">
    <property type="entry name" value="Poly_export"/>
    <property type="match status" value="1"/>
</dbReference>
<protein>
    <submittedName>
        <fullName evidence="4">Polysaccharide biosynthesis/export protein</fullName>
    </submittedName>
</protein>
<keyword evidence="5" id="KW-1185">Reference proteome</keyword>
<feature type="region of interest" description="Disordered" evidence="2">
    <location>
        <begin position="1"/>
        <end position="43"/>
    </location>
</feature>
<feature type="compositionally biased region" description="Pro residues" evidence="2">
    <location>
        <begin position="10"/>
        <end position="23"/>
    </location>
</feature>
<evidence type="ECO:0000256" key="1">
    <source>
        <dbReference type="ARBA" id="ARBA00022729"/>
    </source>
</evidence>
<keyword evidence="1" id="KW-0732">Signal</keyword>
<dbReference type="InterPro" id="IPR049712">
    <property type="entry name" value="Poly_export"/>
</dbReference>
<accession>A0A517PCG8</accession>
<organism evidence="4 5">
    <name type="scientific">Alienimonas californiensis</name>
    <dbReference type="NCBI Taxonomy" id="2527989"/>
    <lineage>
        <taxon>Bacteria</taxon>
        <taxon>Pseudomonadati</taxon>
        <taxon>Planctomycetota</taxon>
        <taxon>Planctomycetia</taxon>
        <taxon>Planctomycetales</taxon>
        <taxon>Planctomycetaceae</taxon>
        <taxon>Alienimonas</taxon>
    </lineage>
</organism>
<sequence>MIAPAAASPSPLPFRSPPLPPTAPVGDLRTPAMPARPVDSPAASPAGRLIGRLGGRVALLLAAVLLAPGCQSLASGPFAACNIDAIPARRLPPGVLARPKEDLLETSKSRLRQRRQEVYTLAAGDVLGVYIEGILGDEDSVPPVNFPEDASIPPSIGFPVPVREDGTVSLPLIAPVSVTGSTLAQAEELVRRAYIDGNILRPEALSNTGIIVTLQRQREVRVLVIREEAGGVAKSAIGSDAPAKRGAGFLVDLKAGENDLLTALSATGGLPGTDAQNEVIIFKGGEDGGADFDARVAALRNRPNPCGCKPPLPDPYGPGAVRIPLRFFPENPPTFTEEDIVLEAGDIVYIPARDREKYYTGGVLGGGEYLLPRDYDLNILQAIATAKGAVGSSGTGVGGLSLTGGNRQPIFPPSQAIVIRQLPNDCGEIVIRVDLNRALTDPRERILIQPEDVIIVQFTLCEEIANTTVSLLPALLLRGAF</sequence>
<dbReference type="PANTHER" id="PTHR33619:SF3">
    <property type="entry name" value="POLYSACCHARIDE EXPORT PROTEIN GFCE-RELATED"/>
    <property type="match status" value="1"/>
</dbReference>
<dbReference type="OrthoDB" id="233929at2"/>
<evidence type="ECO:0000313" key="4">
    <source>
        <dbReference type="EMBL" id="QDT17074.1"/>
    </source>
</evidence>
<proteinExistence type="predicted"/>
<dbReference type="AlphaFoldDB" id="A0A517PCG8"/>
<evidence type="ECO:0000259" key="3">
    <source>
        <dbReference type="Pfam" id="PF02563"/>
    </source>
</evidence>
<feature type="domain" description="Polysaccharide export protein N-terminal" evidence="3">
    <location>
        <begin position="116"/>
        <end position="196"/>
    </location>
</feature>
<evidence type="ECO:0000256" key="2">
    <source>
        <dbReference type="SAM" id="MobiDB-lite"/>
    </source>
</evidence>
<evidence type="ECO:0000313" key="5">
    <source>
        <dbReference type="Proteomes" id="UP000318741"/>
    </source>
</evidence>